<evidence type="ECO:0000313" key="2">
    <source>
        <dbReference type="Proteomes" id="UP000515161"/>
    </source>
</evidence>
<dbReference type="OrthoDB" id="8048523at2759"/>
<keyword evidence="1 3" id="KW-0812">Transmembrane</keyword>
<feature type="transmembrane region" description="Helical" evidence="1">
    <location>
        <begin position="78"/>
        <end position="97"/>
    </location>
</feature>
<keyword evidence="1" id="KW-1133">Transmembrane helix</keyword>
<dbReference type="PANTHER" id="PTHR16201">
    <property type="entry name" value="SEVEN TRANSMEMBRANE PROTEIN 1-RELATED"/>
    <property type="match status" value="1"/>
</dbReference>
<dbReference type="InParanoid" id="A0A6P8U9Y3"/>
<evidence type="ECO:0000256" key="1">
    <source>
        <dbReference type="SAM" id="Phobius"/>
    </source>
</evidence>
<feature type="transmembrane region" description="Helical" evidence="1">
    <location>
        <begin position="46"/>
        <end position="66"/>
    </location>
</feature>
<dbReference type="RefSeq" id="XP_034073643.1">
    <property type="nucleotide sequence ID" value="XM_034217752.1"/>
</dbReference>
<feature type="transmembrane region" description="Helical" evidence="1">
    <location>
        <begin position="224"/>
        <end position="248"/>
    </location>
</feature>
<dbReference type="CTD" id="93109"/>
<organism evidence="2 3">
    <name type="scientific">Gymnodraco acuticeps</name>
    <name type="common">Antarctic dragonfish</name>
    <dbReference type="NCBI Taxonomy" id="8218"/>
    <lineage>
        <taxon>Eukaryota</taxon>
        <taxon>Metazoa</taxon>
        <taxon>Chordata</taxon>
        <taxon>Craniata</taxon>
        <taxon>Vertebrata</taxon>
        <taxon>Euteleostomi</taxon>
        <taxon>Actinopterygii</taxon>
        <taxon>Neopterygii</taxon>
        <taxon>Teleostei</taxon>
        <taxon>Neoteleostei</taxon>
        <taxon>Acanthomorphata</taxon>
        <taxon>Eupercaria</taxon>
        <taxon>Perciformes</taxon>
        <taxon>Notothenioidei</taxon>
        <taxon>Bathydraconidae</taxon>
        <taxon>Gymnodraco</taxon>
    </lineage>
</organism>
<dbReference type="PANTHER" id="PTHR16201:SF53">
    <property type="entry name" value="TRANSMEMBRANE PROTEIN 44"/>
    <property type="match status" value="1"/>
</dbReference>
<evidence type="ECO:0000313" key="3">
    <source>
        <dbReference type="RefSeq" id="XP_034073643.1"/>
    </source>
</evidence>
<feature type="transmembrane region" description="Helical" evidence="1">
    <location>
        <begin position="192"/>
        <end position="212"/>
    </location>
</feature>
<dbReference type="KEGG" id="gacu:117547189"/>
<keyword evidence="1" id="KW-0472">Membrane</keyword>
<accession>A0A6P8U9Y3</accession>
<dbReference type="AlphaFoldDB" id="A0A6P8U9Y3"/>
<sequence length="463" mass="51366">MEPRILTLDGKTGGNPNFVFFNLVEFCVDAVTTCFSHGADKRCVPIGLSSLSALLLLLSCILLVYQRCTFRGKNPGESIILLYSLLGNLCSTSGAILSRQLNIQIVLGAFAAAMDGIGFISCCLPVLLCWNSKAEKRMRIIRGRRRQHLLAVCVLMVVAGGFLKSRDSHHPVDGHLSGRKLLHATFQDNTEILGYILGLLSSVIACTSRFPALCRTYRGEMLTCAHIFSGLLCSLASALYAAAILLYSTRFGFILRVMPWLLSAICCITLDLLILVIHWWKRGTTRQLVHFSPDRENLLGGSGIPTEDNDVMKRQSKQQVHSSARTKTNPVQRMTEMGGYMDVSLHPAEKTCLQKVPLSEVKDLPLNMTLRVIGGDRFYSSDTSCESSPVSSDLEWDFEEANAPWREPTANQREGEEFPTQRPTNPKPFCTCAMFGFPQKSLSSRKEKDAALTEKQTNVIINY</sequence>
<reference evidence="3" key="1">
    <citation type="submission" date="2025-08" db="UniProtKB">
        <authorList>
            <consortium name="RefSeq"/>
        </authorList>
    </citation>
    <scope>IDENTIFICATION</scope>
</reference>
<proteinExistence type="predicted"/>
<dbReference type="GeneID" id="117547189"/>
<dbReference type="GO" id="GO:0015174">
    <property type="term" value="F:basic amino acid transmembrane transporter activity"/>
    <property type="evidence" value="ECO:0007669"/>
    <property type="project" value="TreeGrafter"/>
</dbReference>
<dbReference type="InterPro" id="IPR051415">
    <property type="entry name" value="LAAT-1"/>
</dbReference>
<keyword evidence="2" id="KW-1185">Reference proteome</keyword>
<feature type="transmembrane region" description="Helical" evidence="1">
    <location>
        <begin position="103"/>
        <end position="128"/>
    </location>
</feature>
<dbReference type="Proteomes" id="UP000515161">
    <property type="component" value="Unplaced"/>
</dbReference>
<name>A0A6P8U9Y3_GYMAC</name>
<feature type="transmembrane region" description="Helical" evidence="1">
    <location>
        <begin position="149"/>
        <end position="165"/>
    </location>
</feature>
<gene>
    <name evidence="3" type="primary">tmem44</name>
</gene>
<dbReference type="GO" id="GO:0016020">
    <property type="term" value="C:membrane"/>
    <property type="evidence" value="ECO:0007669"/>
    <property type="project" value="TreeGrafter"/>
</dbReference>
<feature type="transmembrane region" description="Helical" evidence="1">
    <location>
        <begin position="260"/>
        <end position="280"/>
    </location>
</feature>
<protein>
    <submittedName>
        <fullName evidence="3">Transmembrane protein 44 isoform X1</fullName>
    </submittedName>
</protein>